<feature type="domain" description="Peptidase C51" evidence="3">
    <location>
        <begin position="343"/>
        <end position="429"/>
    </location>
</feature>
<dbReference type="Pfam" id="PF08239">
    <property type="entry name" value="SH3_3"/>
    <property type="match status" value="1"/>
</dbReference>
<name>A0ABT9JGS2_9RHOB</name>
<dbReference type="NCBIfam" id="TIGR02594">
    <property type="entry name" value="TIGR02594 family protein"/>
    <property type="match status" value="1"/>
</dbReference>
<dbReference type="Gene3D" id="3.90.1720.10">
    <property type="entry name" value="endopeptidase domain like (from Nostoc punctiforme)"/>
    <property type="match status" value="1"/>
</dbReference>
<dbReference type="Proteomes" id="UP001224997">
    <property type="component" value="Unassembled WGS sequence"/>
</dbReference>
<dbReference type="SUPFAM" id="SSF51445">
    <property type="entry name" value="(Trans)glycosidases"/>
    <property type="match status" value="1"/>
</dbReference>
<dbReference type="EC" id="3.5.1.28" evidence="2"/>
<dbReference type="InterPro" id="IPR015020">
    <property type="entry name" value="Rv2525c-like_Glyco_Hydro-like"/>
</dbReference>
<dbReference type="Pfam" id="PF05257">
    <property type="entry name" value="CHAP"/>
    <property type="match status" value="1"/>
</dbReference>
<keyword evidence="7" id="KW-1185">Reference proteome</keyword>
<sequence length="474" mass="51352">MFTVIDSARPATLVVRQLAQAGIRVVMRYYNHKDVSLPGKRLTRAEARTLTEAGLSIGAVFQQRGGGNGGHIGDLTAMTGQRDAARALQVAADIGQPQGSAIYFAVDWDFITKAELASIEAYFGAVNAALAGSYRVGVYGSGLVCDRLLTKGLVKFAWLSQSQGWSGHDDFLKSQRWALAQAPATTLPGTGYRYDPNYSNTAFPDFGQFTLNSGADEFARDHAAPEELRSMMQVTARSGLLLRRGAGTSYERIRSLPFGTRVFGISVLGDWVLVDTEGDGKADGYCHRGYLELVADAFGMRHPALADPYQIAREELADNIHEFPGKKTNPRIYLYHASTGHGDEDSVPWCSSFVNYCVEKAGLKGTNSKAARSWHEQGWGDEVTEAPREGDIVVWRRQWTNAAGQPESGGHVGFLVSANATSITVLGGNQSGRVSIASYPRNGSLGGQHYKLLSIRRAVTMTDSDDMIIAEAAE</sequence>
<gene>
    <name evidence="6" type="ORF">Q5Y72_18295</name>
</gene>
<dbReference type="InterPro" id="IPR038765">
    <property type="entry name" value="Papain-like_cys_pep_sf"/>
</dbReference>
<reference evidence="6 7" key="1">
    <citation type="submission" date="2023-08" db="EMBL/GenBank/DDBJ databases">
        <authorList>
            <person name="Park J.-S."/>
        </authorList>
    </citation>
    <scope>NUCLEOTIDE SEQUENCE [LARGE SCALE GENOMIC DNA]</scope>
    <source>
        <strain evidence="6 7">2205BS29-5</strain>
    </source>
</reference>
<dbReference type="InterPro" id="IPR007921">
    <property type="entry name" value="CHAP_dom"/>
</dbReference>
<dbReference type="Pfam" id="PF08924">
    <property type="entry name" value="Rv2525c_GlyHyd-like"/>
    <property type="match status" value="1"/>
</dbReference>
<evidence type="ECO:0000259" key="3">
    <source>
        <dbReference type="Pfam" id="PF05257"/>
    </source>
</evidence>
<evidence type="ECO:0000259" key="4">
    <source>
        <dbReference type="Pfam" id="PF08239"/>
    </source>
</evidence>
<dbReference type="Gene3D" id="3.20.20.80">
    <property type="entry name" value="Glycosidases"/>
    <property type="match status" value="1"/>
</dbReference>
<dbReference type="EMBL" id="JAVAMQ010000030">
    <property type="protein sequence ID" value="MDP5309027.1"/>
    <property type="molecule type" value="Genomic_DNA"/>
</dbReference>
<dbReference type="RefSeq" id="WP_305964854.1">
    <property type="nucleotide sequence ID" value="NZ_JAVAMQ010000030.1"/>
</dbReference>
<evidence type="ECO:0000256" key="1">
    <source>
        <dbReference type="ARBA" id="ARBA00001561"/>
    </source>
</evidence>
<dbReference type="InterPro" id="IPR017853">
    <property type="entry name" value="GH"/>
</dbReference>
<proteinExistence type="predicted"/>
<dbReference type="Gene3D" id="2.30.30.40">
    <property type="entry name" value="SH3 Domains"/>
    <property type="match status" value="1"/>
</dbReference>
<evidence type="ECO:0000313" key="6">
    <source>
        <dbReference type="EMBL" id="MDP5309027.1"/>
    </source>
</evidence>
<feature type="domain" description="SH3b" evidence="4">
    <location>
        <begin position="239"/>
        <end position="292"/>
    </location>
</feature>
<dbReference type="InterPro" id="IPR003646">
    <property type="entry name" value="SH3-like_bac-type"/>
</dbReference>
<dbReference type="SUPFAM" id="SSF54001">
    <property type="entry name" value="Cysteine proteinases"/>
    <property type="match status" value="1"/>
</dbReference>
<organism evidence="6 7">
    <name type="scientific">Paracoccus spongiarum</name>
    <dbReference type="NCBI Taxonomy" id="3064387"/>
    <lineage>
        <taxon>Bacteria</taxon>
        <taxon>Pseudomonadati</taxon>
        <taxon>Pseudomonadota</taxon>
        <taxon>Alphaproteobacteria</taxon>
        <taxon>Rhodobacterales</taxon>
        <taxon>Paracoccaceae</taxon>
        <taxon>Paracoccus</taxon>
    </lineage>
</organism>
<evidence type="ECO:0000256" key="2">
    <source>
        <dbReference type="ARBA" id="ARBA00011901"/>
    </source>
</evidence>
<evidence type="ECO:0000259" key="5">
    <source>
        <dbReference type="Pfam" id="PF08924"/>
    </source>
</evidence>
<accession>A0ABT9JGS2</accession>
<evidence type="ECO:0000313" key="7">
    <source>
        <dbReference type="Proteomes" id="UP001224997"/>
    </source>
</evidence>
<protein>
    <recommendedName>
        <fullName evidence="2">N-acetylmuramoyl-L-alanine amidase</fullName>
        <ecNumber evidence="2">3.5.1.28</ecNumber>
    </recommendedName>
</protein>
<comment type="caution">
    <text evidence="6">The sequence shown here is derived from an EMBL/GenBank/DDBJ whole genome shotgun (WGS) entry which is preliminary data.</text>
</comment>
<feature type="domain" description="Rv2525c-like glycoside hydrolase-like" evidence="5">
    <location>
        <begin position="17"/>
        <end position="181"/>
    </location>
</feature>
<comment type="catalytic activity">
    <reaction evidence="1">
        <text>Hydrolyzes the link between N-acetylmuramoyl residues and L-amino acid residues in certain cell-wall glycopeptides.</text>
        <dbReference type="EC" id="3.5.1.28"/>
    </reaction>
</comment>
<dbReference type="InterPro" id="IPR013423">
    <property type="entry name" value="CHP02594"/>
</dbReference>